<dbReference type="Gene3D" id="3.40.50.300">
    <property type="entry name" value="P-loop containing nucleotide triphosphate hydrolases"/>
    <property type="match status" value="1"/>
</dbReference>
<evidence type="ECO:0000313" key="1">
    <source>
        <dbReference type="EMBL" id="KAA9087366.1"/>
    </source>
</evidence>
<proteinExistence type="predicted"/>
<gene>
    <name evidence="1" type="ORF">F6B42_07615</name>
</gene>
<evidence type="ECO:0000313" key="2">
    <source>
        <dbReference type="Proteomes" id="UP000327039"/>
    </source>
</evidence>
<dbReference type="OrthoDB" id="3237545at2"/>
<protein>
    <recommendedName>
        <fullName evidence="3">ATP-binding protein</fullName>
    </recommendedName>
</protein>
<name>A0A5J5IRU6_9MICO</name>
<evidence type="ECO:0008006" key="3">
    <source>
        <dbReference type="Google" id="ProtNLM"/>
    </source>
</evidence>
<reference evidence="2" key="1">
    <citation type="submission" date="2019-09" db="EMBL/GenBank/DDBJ databases">
        <title>Mumia zhuanghuii sp. nov. isolated from the intestinal contents of plateau pika (Ochotona curzoniae) in the Qinghai-Tibet plateau of China.</title>
        <authorList>
            <person name="Tian Z."/>
        </authorList>
    </citation>
    <scope>NUCLEOTIDE SEQUENCE [LARGE SCALE GENOMIC DNA]</scope>
    <source>
        <strain evidence="2">DSM 25564</strain>
    </source>
</reference>
<dbReference type="EMBL" id="VYRZ01000002">
    <property type="protein sequence ID" value="KAA9087366.1"/>
    <property type="molecule type" value="Genomic_DNA"/>
</dbReference>
<accession>A0A5J5IRU6</accession>
<dbReference type="Proteomes" id="UP000327039">
    <property type="component" value="Unassembled WGS sequence"/>
</dbReference>
<dbReference type="InterPro" id="IPR027417">
    <property type="entry name" value="P-loop_NTPase"/>
</dbReference>
<keyword evidence="2" id="KW-1185">Reference proteome</keyword>
<comment type="caution">
    <text evidence="1">The sequence shown here is derived from an EMBL/GenBank/DDBJ whole genome shotgun (WGS) entry which is preliminary data.</text>
</comment>
<dbReference type="AlphaFoldDB" id="A0A5J5IRU6"/>
<sequence length="174" mass="19313">MRAVLSSAAARGVVIIDGRSGSGKSTFARLLVERWPHPDGVQLLALDDVYPGWDGLFAGAAYAHARALMPWAAGRGGTWQRWDWARDRYSEIIDEVVPDRALVLEGSGALTSLSASLADVRVWLDAPADLRRERALARDGDVYRAHWDRWARQEEQHVSLHAPHQRATHVVMTA</sequence>
<dbReference type="SUPFAM" id="SSF52540">
    <property type="entry name" value="P-loop containing nucleoside triphosphate hydrolases"/>
    <property type="match status" value="1"/>
</dbReference>
<dbReference type="NCBIfam" id="NF005115">
    <property type="entry name" value="PRK06547.1"/>
    <property type="match status" value="1"/>
</dbReference>
<organism evidence="1 2">
    <name type="scientific">Microbacterium radiodurans</name>
    <dbReference type="NCBI Taxonomy" id="661398"/>
    <lineage>
        <taxon>Bacteria</taxon>
        <taxon>Bacillati</taxon>
        <taxon>Actinomycetota</taxon>
        <taxon>Actinomycetes</taxon>
        <taxon>Micrococcales</taxon>
        <taxon>Microbacteriaceae</taxon>
        <taxon>Microbacterium</taxon>
    </lineage>
</organism>